<dbReference type="InterPro" id="IPR011992">
    <property type="entry name" value="EF-hand-dom_pair"/>
</dbReference>
<reference evidence="5" key="1">
    <citation type="submission" date="2013-05" db="EMBL/GenBank/DDBJ databases">
        <authorList>
            <person name="Yim A.K.Y."/>
            <person name="Chan T.F."/>
            <person name="Ji K.M."/>
            <person name="Liu X.Y."/>
            <person name="Zhou J.W."/>
            <person name="Li R.Q."/>
            <person name="Yang K.Y."/>
            <person name="Li J."/>
            <person name="Li M."/>
            <person name="Law P.T.W."/>
            <person name="Wu Y.L."/>
            <person name="Cai Z.L."/>
            <person name="Qin H."/>
            <person name="Bao Y."/>
            <person name="Leung R.K.K."/>
            <person name="Ng P.K.S."/>
            <person name="Zou J."/>
            <person name="Zhong X.J."/>
            <person name="Ran P.X."/>
            <person name="Zhong N.S."/>
            <person name="Liu Z.G."/>
            <person name="Tsui S.K.W."/>
        </authorList>
    </citation>
    <scope>NUCLEOTIDE SEQUENCE</scope>
    <source>
        <strain evidence="5">Derf</strain>
        <tissue evidence="5">Whole organism</tissue>
    </source>
</reference>
<protein>
    <recommendedName>
        <fullName evidence="4">EF-hand domain-containing protein</fullName>
    </recommendedName>
</protein>
<feature type="region of interest" description="Disordered" evidence="3">
    <location>
        <begin position="36"/>
        <end position="60"/>
    </location>
</feature>
<dbReference type="InterPro" id="IPR018247">
    <property type="entry name" value="EF_Hand_1_Ca_BS"/>
</dbReference>
<organism evidence="5 6">
    <name type="scientific">Dermatophagoides farinae</name>
    <name type="common">American house dust mite</name>
    <dbReference type="NCBI Taxonomy" id="6954"/>
    <lineage>
        <taxon>Eukaryota</taxon>
        <taxon>Metazoa</taxon>
        <taxon>Ecdysozoa</taxon>
        <taxon>Arthropoda</taxon>
        <taxon>Chelicerata</taxon>
        <taxon>Arachnida</taxon>
        <taxon>Acari</taxon>
        <taxon>Acariformes</taxon>
        <taxon>Sarcoptiformes</taxon>
        <taxon>Astigmata</taxon>
        <taxon>Psoroptidia</taxon>
        <taxon>Analgoidea</taxon>
        <taxon>Pyroglyphidae</taxon>
        <taxon>Dermatophagoidinae</taxon>
        <taxon>Dermatophagoides</taxon>
    </lineage>
</organism>
<proteinExistence type="predicted"/>
<dbReference type="Proteomes" id="UP000790347">
    <property type="component" value="Unassembled WGS sequence"/>
</dbReference>
<evidence type="ECO:0000256" key="2">
    <source>
        <dbReference type="ARBA" id="ARBA00022837"/>
    </source>
</evidence>
<evidence type="ECO:0000256" key="3">
    <source>
        <dbReference type="SAM" id="MobiDB-lite"/>
    </source>
</evidence>
<dbReference type="FunFam" id="1.10.238.10:FF:000003">
    <property type="entry name" value="Calmodulin A"/>
    <property type="match status" value="1"/>
</dbReference>
<evidence type="ECO:0000313" key="5">
    <source>
        <dbReference type="EMBL" id="KAH9529981.1"/>
    </source>
</evidence>
<dbReference type="PANTHER" id="PTHR23048">
    <property type="entry name" value="MYOSIN LIGHT CHAIN 1, 3"/>
    <property type="match status" value="1"/>
</dbReference>
<name>A0A922IEF1_DERFA</name>
<dbReference type="PROSITE" id="PS50222">
    <property type="entry name" value="EF_HAND_2"/>
    <property type="match status" value="1"/>
</dbReference>
<dbReference type="EMBL" id="ASGP02000001">
    <property type="protein sequence ID" value="KAH9529981.1"/>
    <property type="molecule type" value="Genomic_DNA"/>
</dbReference>
<evidence type="ECO:0000313" key="6">
    <source>
        <dbReference type="Proteomes" id="UP000790347"/>
    </source>
</evidence>
<feature type="region of interest" description="Disordered" evidence="3">
    <location>
        <begin position="183"/>
        <end position="218"/>
    </location>
</feature>
<keyword evidence="6" id="KW-1185">Reference proteome</keyword>
<dbReference type="AlphaFoldDB" id="A0A922IEF1"/>
<dbReference type="PROSITE" id="PS00018">
    <property type="entry name" value="EF_HAND_1"/>
    <property type="match status" value="1"/>
</dbReference>
<reference evidence="5" key="2">
    <citation type="journal article" date="2022" name="Res Sq">
        <title>Comparative Genomics Reveals Insights into the Divergent Evolution of Astigmatic Mites and Household Pest Adaptations.</title>
        <authorList>
            <person name="Xiong Q."/>
            <person name="Wan A.T.-Y."/>
            <person name="Liu X.-Y."/>
            <person name="Fung C.S.-H."/>
            <person name="Xiao X."/>
            <person name="Malainual N."/>
            <person name="Hou J."/>
            <person name="Wang L."/>
            <person name="Wang M."/>
            <person name="Yang K."/>
            <person name="Cui Y."/>
            <person name="Leung E."/>
            <person name="Nong W."/>
            <person name="Shin S.-K."/>
            <person name="Au S."/>
            <person name="Jeong K.Y."/>
            <person name="Chew F.T."/>
            <person name="Hui J."/>
            <person name="Leung T.F."/>
            <person name="Tungtrongchitr A."/>
            <person name="Zhong N."/>
            <person name="Liu Z."/>
            <person name="Tsui S."/>
        </authorList>
    </citation>
    <scope>NUCLEOTIDE SEQUENCE</scope>
    <source>
        <strain evidence="5">Derf</strain>
        <tissue evidence="5">Whole organism</tissue>
    </source>
</reference>
<comment type="caution">
    <text evidence="5">The sequence shown here is derived from an EMBL/GenBank/DDBJ whole genome shotgun (WGS) entry which is preliminary data.</text>
</comment>
<dbReference type="GO" id="GO:0016460">
    <property type="term" value="C:myosin II complex"/>
    <property type="evidence" value="ECO:0007669"/>
    <property type="project" value="TreeGrafter"/>
</dbReference>
<keyword evidence="2" id="KW-0106">Calcium</keyword>
<gene>
    <name evidence="5" type="ORF">DERF_003829</name>
</gene>
<evidence type="ECO:0000259" key="4">
    <source>
        <dbReference type="PROSITE" id="PS50222"/>
    </source>
</evidence>
<evidence type="ECO:0000256" key="1">
    <source>
        <dbReference type="ARBA" id="ARBA00022737"/>
    </source>
</evidence>
<dbReference type="PANTHER" id="PTHR23048:SF0">
    <property type="entry name" value="CALMODULIN LIKE 3"/>
    <property type="match status" value="1"/>
</dbReference>
<accession>A0A922IEF1</accession>
<feature type="region of interest" description="Disordered" evidence="3">
    <location>
        <begin position="252"/>
        <end position="291"/>
    </location>
</feature>
<dbReference type="InterPro" id="IPR050230">
    <property type="entry name" value="CALM/Myosin/TropC-like"/>
</dbReference>
<keyword evidence="1" id="KW-0677">Repeat</keyword>
<dbReference type="Gene3D" id="1.10.238.10">
    <property type="entry name" value="EF-hand"/>
    <property type="match status" value="2"/>
</dbReference>
<dbReference type="SUPFAM" id="SSF47473">
    <property type="entry name" value="EF-hand"/>
    <property type="match status" value="1"/>
</dbReference>
<feature type="domain" description="EF-hand" evidence="4">
    <location>
        <begin position="123"/>
        <end position="158"/>
    </location>
</feature>
<sequence>MKTITSSIKKKRNSIDKMNERRTLLKEMFNLFTNKNKYKNNDNNNNNKYSLKDNNDDDNNNTIEVKHIPTLLKTIGISAINNDVDDEMNEIIIEKMITLANNNVNIEFETFYTIINEMIQIYSEKNQIKDVFDNIDLDHDGYITSIDLRVSMRKLGISLNDDEIETMMMQAAAAAAAVAVTPTTHDDHRDGGGTDVSGRQSKHIIHPDDNNNNTAATTTTTTTTSVDSFDWQTNKIDLNQFKALCCCNNFEDDDPQSSSSSSSKSKSKLKRMVVVAEEKKSCTQKTQLNRM</sequence>
<dbReference type="GO" id="GO:0005509">
    <property type="term" value="F:calcium ion binding"/>
    <property type="evidence" value="ECO:0007669"/>
    <property type="project" value="InterPro"/>
</dbReference>
<dbReference type="InterPro" id="IPR002048">
    <property type="entry name" value="EF_hand_dom"/>
</dbReference>